<evidence type="ECO:0000259" key="6">
    <source>
        <dbReference type="Pfam" id="PF00266"/>
    </source>
</evidence>
<accession>A0A6N7XJ62</accession>
<dbReference type="InterPro" id="IPR015421">
    <property type="entry name" value="PyrdxlP-dep_Trfase_major"/>
</dbReference>
<dbReference type="Pfam" id="PF00266">
    <property type="entry name" value="Aminotran_5"/>
    <property type="match status" value="1"/>
</dbReference>
<dbReference type="AlphaFoldDB" id="A0A6N7XJ62"/>
<dbReference type="PANTHER" id="PTHR43586:SF8">
    <property type="entry name" value="CYSTEINE DESULFURASE 1, CHLOROPLASTIC"/>
    <property type="match status" value="1"/>
</dbReference>
<protein>
    <submittedName>
        <fullName evidence="7">Aminotransferase class V-fold PLP-dependent enzyme</fullName>
    </submittedName>
</protein>
<dbReference type="Proteomes" id="UP000469523">
    <property type="component" value="Unassembled WGS sequence"/>
</dbReference>
<keyword evidence="7" id="KW-0032">Aminotransferase</keyword>
<feature type="domain" description="Aminotransferase class V" evidence="6">
    <location>
        <begin position="24"/>
        <end position="411"/>
    </location>
</feature>
<sequence length="432" mass="48964">MEKNLIVGSDSLVRLTNGNYVNYINFDNAATTPPFKSVIDEINNFSHNYSSIHRGTGYKSIISSRIYDEGREIVLDFVGGNRDYHTVVFLKNTTECINKLSYRLQETLKNKVVLSTYMEHHSNLLPWKYRYNTDYVEVDESGRLCLEDLEFKLRLYGGKVGLVAVTGASNVTGYINPIYEIAKICHKYGAKILVDAAQLIPHSPFSMGDINDPEHIDFVVFSAHKMYAPFGIGALVAPKETFKDGFSEQLGGGTVKYVSIEDVVWLDPPMKEEAGTPNVMGVVALSTSIKTLENLGMRKIEEYERSLTKYALDLIQDIPGIVLYDDKNIDEKVSIISFNMEGLYHDELALILAHAGGIAVRNGCFCAQPYVQKLLKISKEAMLRYRNDEYLPDPGLVRISFGLYNDYNEIYLFYHLLNEISKNVDYYKKSLY</sequence>
<evidence type="ECO:0000256" key="2">
    <source>
        <dbReference type="ARBA" id="ARBA00010447"/>
    </source>
</evidence>
<comment type="similarity">
    <text evidence="2">Belongs to the class-V pyridoxal-phosphate-dependent aminotransferase family. Csd subfamily.</text>
</comment>
<keyword evidence="8" id="KW-1185">Reference proteome</keyword>
<organism evidence="7 8">
    <name type="scientific">Tissierella pigra</name>
    <dbReference type="NCBI Taxonomy" id="2607614"/>
    <lineage>
        <taxon>Bacteria</taxon>
        <taxon>Bacillati</taxon>
        <taxon>Bacillota</taxon>
        <taxon>Tissierellia</taxon>
        <taxon>Tissierellales</taxon>
        <taxon>Tissierellaceae</taxon>
        <taxon>Tissierella</taxon>
    </lineage>
</organism>
<dbReference type="Gene3D" id="3.90.1150.10">
    <property type="entry name" value="Aspartate Aminotransferase, domain 1"/>
    <property type="match status" value="1"/>
</dbReference>
<evidence type="ECO:0000313" key="7">
    <source>
        <dbReference type="EMBL" id="MSU02089.1"/>
    </source>
</evidence>
<evidence type="ECO:0000256" key="5">
    <source>
        <dbReference type="RuleBase" id="RU004504"/>
    </source>
</evidence>
<dbReference type="EMBL" id="VUNQ01000024">
    <property type="protein sequence ID" value="MSU02089.1"/>
    <property type="molecule type" value="Genomic_DNA"/>
</dbReference>
<comment type="caution">
    <text evidence="7">The sequence shown here is derived from an EMBL/GenBank/DDBJ whole genome shotgun (WGS) entry which is preliminary data.</text>
</comment>
<comment type="cofactor">
    <cofactor evidence="1 5">
        <name>pyridoxal 5'-phosphate</name>
        <dbReference type="ChEBI" id="CHEBI:597326"/>
    </cofactor>
</comment>
<dbReference type="InterPro" id="IPR015424">
    <property type="entry name" value="PyrdxlP-dep_Trfase"/>
</dbReference>
<evidence type="ECO:0000256" key="1">
    <source>
        <dbReference type="ARBA" id="ARBA00001933"/>
    </source>
</evidence>
<keyword evidence="7" id="KW-0808">Transferase</keyword>
<name>A0A6N7XJ62_9FIRM</name>
<dbReference type="InterPro" id="IPR020578">
    <property type="entry name" value="Aminotrans_V_PyrdxlP_BS"/>
</dbReference>
<evidence type="ECO:0000313" key="8">
    <source>
        <dbReference type="Proteomes" id="UP000469523"/>
    </source>
</evidence>
<dbReference type="InterPro" id="IPR000192">
    <property type="entry name" value="Aminotrans_V_dom"/>
</dbReference>
<keyword evidence="3" id="KW-0663">Pyridoxal phosphate</keyword>
<evidence type="ECO:0000256" key="3">
    <source>
        <dbReference type="ARBA" id="ARBA00022898"/>
    </source>
</evidence>
<dbReference type="GO" id="GO:0031071">
    <property type="term" value="F:cysteine desulfurase activity"/>
    <property type="evidence" value="ECO:0007669"/>
    <property type="project" value="UniProtKB-EC"/>
</dbReference>
<evidence type="ECO:0000256" key="4">
    <source>
        <dbReference type="ARBA" id="ARBA00050776"/>
    </source>
</evidence>
<dbReference type="GO" id="GO:0008483">
    <property type="term" value="F:transaminase activity"/>
    <property type="evidence" value="ECO:0007669"/>
    <property type="project" value="UniProtKB-KW"/>
</dbReference>
<dbReference type="PANTHER" id="PTHR43586">
    <property type="entry name" value="CYSTEINE DESULFURASE"/>
    <property type="match status" value="1"/>
</dbReference>
<dbReference type="SUPFAM" id="SSF53383">
    <property type="entry name" value="PLP-dependent transferases"/>
    <property type="match status" value="1"/>
</dbReference>
<proteinExistence type="inferred from homology"/>
<comment type="catalytic activity">
    <reaction evidence="4">
        <text>(sulfur carrier)-H + L-cysteine = (sulfur carrier)-SH + L-alanine</text>
        <dbReference type="Rhea" id="RHEA:43892"/>
        <dbReference type="Rhea" id="RHEA-COMP:14737"/>
        <dbReference type="Rhea" id="RHEA-COMP:14739"/>
        <dbReference type="ChEBI" id="CHEBI:29917"/>
        <dbReference type="ChEBI" id="CHEBI:35235"/>
        <dbReference type="ChEBI" id="CHEBI:57972"/>
        <dbReference type="ChEBI" id="CHEBI:64428"/>
        <dbReference type="EC" id="2.8.1.7"/>
    </reaction>
</comment>
<gene>
    <name evidence="7" type="ORF">FYJ83_11465</name>
</gene>
<dbReference type="Gene3D" id="3.40.640.10">
    <property type="entry name" value="Type I PLP-dependent aspartate aminotransferase-like (Major domain)"/>
    <property type="match status" value="1"/>
</dbReference>
<dbReference type="PROSITE" id="PS00595">
    <property type="entry name" value="AA_TRANSFER_CLASS_5"/>
    <property type="match status" value="1"/>
</dbReference>
<dbReference type="InterPro" id="IPR015422">
    <property type="entry name" value="PyrdxlP-dep_Trfase_small"/>
</dbReference>
<dbReference type="RefSeq" id="WP_154440740.1">
    <property type="nucleotide sequence ID" value="NZ_VUNQ01000024.1"/>
</dbReference>
<reference evidence="7 8" key="1">
    <citation type="submission" date="2019-09" db="EMBL/GenBank/DDBJ databases">
        <title>In-depth cultivation of the pig gut microbiome towards novel bacterial diversity and tailored functional studies.</title>
        <authorList>
            <person name="Wylensek D."/>
            <person name="Hitch T.C.A."/>
            <person name="Clavel T."/>
        </authorList>
    </citation>
    <scope>NUCLEOTIDE SEQUENCE [LARGE SCALE GENOMIC DNA]</scope>
    <source>
        <strain evidence="7 8">WCA3-693-APC-4?</strain>
    </source>
</reference>